<comment type="caution">
    <text evidence="8">The sequence shown here is derived from an EMBL/GenBank/DDBJ whole genome shotgun (WGS) entry which is preliminary data.</text>
</comment>
<dbReference type="GO" id="GO:0016020">
    <property type="term" value="C:membrane"/>
    <property type="evidence" value="ECO:0007669"/>
    <property type="project" value="UniProtKB-SubCell"/>
</dbReference>
<evidence type="ECO:0000256" key="2">
    <source>
        <dbReference type="ARBA" id="ARBA00022692"/>
    </source>
</evidence>
<keyword evidence="3 6" id="KW-1133">Transmembrane helix</keyword>
<proteinExistence type="predicted"/>
<dbReference type="AlphaFoldDB" id="A0A6A2Z1Z9"/>
<feature type="domain" description="GTD-binding" evidence="7">
    <location>
        <begin position="497"/>
        <end position="595"/>
    </location>
</feature>
<evidence type="ECO:0000256" key="1">
    <source>
        <dbReference type="ARBA" id="ARBA00004167"/>
    </source>
</evidence>
<dbReference type="Pfam" id="PF04576">
    <property type="entry name" value="Zein-binding"/>
    <property type="match status" value="1"/>
</dbReference>
<dbReference type="EMBL" id="VEPZ02001227">
    <property type="protein sequence ID" value="KAE8685944.1"/>
    <property type="molecule type" value="Genomic_DNA"/>
</dbReference>
<feature type="transmembrane region" description="Helical" evidence="6">
    <location>
        <begin position="21"/>
        <end position="45"/>
    </location>
</feature>
<comment type="subcellular location">
    <subcellularLocation>
        <location evidence="1">Membrane</location>
        <topology evidence="1">Single-pass membrane protein</topology>
    </subcellularLocation>
</comment>
<dbReference type="PANTHER" id="PTHR31448:SF34">
    <property type="entry name" value="MYOSIN-BINDING PROTEIN 3"/>
    <property type="match status" value="1"/>
</dbReference>
<evidence type="ECO:0000256" key="4">
    <source>
        <dbReference type="ARBA" id="ARBA00023136"/>
    </source>
</evidence>
<evidence type="ECO:0000259" key="7">
    <source>
        <dbReference type="PROSITE" id="PS51775"/>
    </source>
</evidence>
<reference evidence="8" key="1">
    <citation type="submission" date="2019-09" db="EMBL/GenBank/DDBJ databases">
        <title>Draft genome information of white flower Hibiscus syriacus.</title>
        <authorList>
            <person name="Kim Y.-M."/>
        </authorList>
    </citation>
    <scope>NUCLEOTIDE SEQUENCE [LARGE SCALE GENOMIC DNA]</scope>
    <source>
        <strain evidence="8">YM2019G1</strain>
    </source>
</reference>
<evidence type="ECO:0000313" key="8">
    <source>
        <dbReference type="EMBL" id="KAE8685944.1"/>
    </source>
</evidence>
<dbReference type="OrthoDB" id="1888939at2759"/>
<dbReference type="PANTHER" id="PTHR31448">
    <property type="entry name" value="MYOSIN-BINDING PROTEIN 2"/>
    <property type="match status" value="1"/>
</dbReference>
<evidence type="ECO:0000256" key="6">
    <source>
        <dbReference type="SAM" id="Phobius"/>
    </source>
</evidence>
<feature type="coiled-coil region" evidence="5">
    <location>
        <begin position="791"/>
        <end position="818"/>
    </location>
</feature>
<keyword evidence="2 6" id="KW-0812">Transmembrane</keyword>
<organism evidence="8 9">
    <name type="scientific">Hibiscus syriacus</name>
    <name type="common">Rose of Sharon</name>
    <dbReference type="NCBI Taxonomy" id="106335"/>
    <lineage>
        <taxon>Eukaryota</taxon>
        <taxon>Viridiplantae</taxon>
        <taxon>Streptophyta</taxon>
        <taxon>Embryophyta</taxon>
        <taxon>Tracheophyta</taxon>
        <taxon>Spermatophyta</taxon>
        <taxon>Magnoliopsida</taxon>
        <taxon>eudicotyledons</taxon>
        <taxon>Gunneridae</taxon>
        <taxon>Pentapetalae</taxon>
        <taxon>rosids</taxon>
        <taxon>malvids</taxon>
        <taxon>Malvales</taxon>
        <taxon>Malvaceae</taxon>
        <taxon>Malvoideae</taxon>
        <taxon>Hibiscus</taxon>
    </lineage>
</organism>
<keyword evidence="5" id="KW-0175">Coiled coil</keyword>
<sequence>MAAGNKFASFLHKHTSKIIVILVYALLEWVLIFLLLLNSLFTYLITKFANYFGLKPPCPWCSRLDHALEPDNNNNNSSSYRDLVCDKHGSEISRLSYCSSHGKLAETHLMCEECLASRPSPSDGKGMTRGIAFISWVSSDHKVDDGGNVVPCSCCNGSSKLRPPYFLFKPSWGALDYADKGSLIIEAIEDDGDGSESDDQSKDGEDMIEIKLNDQDDDDDGNDQRATVEQQVLSDVEKDVHEDDKSDTMNVAEKHLGSITSGTAVPCFAGDYMLQFIDQHHQKCVSDRLVPVELVDLSTSSNYFSEKQHDTDTDSSIEETPLLAIVESAENTSPSQTESLEIGSNQLDKDGLNIMAEPSKSETTLLSTIDSDLPQVQGSDPSLQSLQEESFSKFQIQSKGVDAPESSKIHNVAILGVTLGVNEEKSTMDDDRERIDARLLVPTNHNNEAEEEIFPETPTSSHEVMHYLHKKLQFFEKSESGIEESLLSEMESGDLIQTIERLKTSLKVERKAMSALYAELEEERSASAIAANQTMAMITRLQEEKAAMQMEALQYQRMMEEQSEYDQEALQLLNELMIKREKENEELEKELEFYRKKVLDYETDERMRTMRLSKDGNSESRKISAACSYVEDSDEISLDLNREAKYEDSSFSGNQESNQEMALDCLNHVSALDESLTEFEEERLSILDQLKALEDKLLTMGDDQFMEDLKSIKDSFNGFDDSNELSSKEGNGTDNGFHGTTMAAMAKSLLPFLDAEDNEEGSIYEKQGESGLEPVEMQAYAGPELELDHKKLAIEEEVDRVYERLQALEEDKEFLKNCMSSIKKGDKGMDLLQEILQHLRDLKAVELRSKNLTGDDPQG</sequence>
<evidence type="ECO:0000313" key="9">
    <source>
        <dbReference type="Proteomes" id="UP000436088"/>
    </source>
</evidence>
<keyword evidence="4 6" id="KW-0472">Membrane</keyword>
<feature type="coiled-coil region" evidence="5">
    <location>
        <begin position="503"/>
        <end position="604"/>
    </location>
</feature>
<evidence type="ECO:0000256" key="5">
    <source>
        <dbReference type="SAM" id="Coils"/>
    </source>
</evidence>
<protein>
    <submittedName>
        <fullName evidence="8">Myosin-binding protein 3</fullName>
    </submittedName>
</protein>
<gene>
    <name evidence="8" type="ORF">F3Y22_tig00111088pilonHSYRG00189</name>
</gene>
<dbReference type="Proteomes" id="UP000436088">
    <property type="component" value="Unassembled WGS sequence"/>
</dbReference>
<evidence type="ECO:0000256" key="3">
    <source>
        <dbReference type="ARBA" id="ARBA00022989"/>
    </source>
</evidence>
<dbReference type="PROSITE" id="PS51775">
    <property type="entry name" value="GTD_BINDING"/>
    <property type="match status" value="1"/>
</dbReference>
<dbReference type="GO" id="GO:0080115">
    <property type="term" value="F:myosin XI tail binding"/>
    <property type="evidence" value="ECO:0007669"/>
    <property type="project" value="UniProtKB-ARBA"/>
</dbReference>
<dbReference type="InterPro" id="IPR007656">
    <property type="entry name" value="GTD-bd"/>
</dbReference>
<name>A0A6A2Z1Z9_HIBSY</name>
<keyword evidence="9" id="KW-1185">Reference proteome</keyword>
<dbReference type="InterPro" id="IPR039306">
    <property type="entry name" value="MYOB"/>
</dbReference>
<accession>A0A6A2Z1Z9</accession>